<dbReference type="Pfam" id="PF00171">
    <property type="entry name" value="Aldedh"/>
    <property type="match status" value="1"/>
</dbReference>
<keyword evidence="4 7" id="KW-0520">NAD</keyword>
<dbReference type="CDD" id="cd07123">
    <property type="entry name" value="ALDH_F4-17_P5CDH"/>
    <property type="match status" value="1"/>
</dbReference>
<dbReference type="FunFam" id="3.40.309.10:FF:000005">
    <property type="entry name" value="1-pyrroline-5-carboxylate dehydrogenase 1"/>
    <property type="match status" value="1"/>
</dbReference>
<evidence type="ECO:0000313" key="11">
    <source>
        <dbReference type="EMBL" id="TPX47901.1"/>
    </source>
</evidence>
<dbReference type="VEuPathDB" id="FungiDB:SeMB42_g06743"/>
<proteinExistence type="inferred from homology"/>
<dbReference type="Proteomes" id="UP000320475">
    <property type="component" value="Unassembled WGS sequence"/>
</dbReference>
<dbReference type="GO" id="GO:0010133">
    <property type="term" value="P:L-proline catabolic process to L-glutamate"/>
    <property type="evidence" value="ECO:0007669"/>
    <property type="project" value="UniProtKB-UniRule"/>
</dbReference>
<dbReference type="InterPro" id="IPR016162">
    <property type="entry name" value="Ald_DH_N"/>
</dbReference>
<dbReference type="UniPathway" id="UPA00261">
    <property type="reaction ID" value="UER00374"/>
</dbReference>
<evidence type="ECO:0000256" key="2">
    <source>
        <dbReference type="ARBA" id="ARBA00009986"/>
    </source>
</evidence>
<dbReference type="InterPro" id="IPR016163">
    <property type="entry name" value="Ald_DH_C"/>
</dbReference>
<keyword evidence="3 7" id="KW-0560">Oxidoreductase</keyword>
<sequence>MAQLGRFKLPRVSNEPLRTYGVNSDERHMLQQALKDMKSAIHQHGPFQVPCIVNGIKIQTNAAQPQILPQDHSTTLCIYHQADADTITKAIQTALSAKPAWESMPFNDRAAIFLKAADLLATKYRYKVMAATMLGQGKNAWQAEIDAAAELIDFWRFNCVYAADIYANQPTENSPFTWNRLEYRALEGFVLAISPFNFTAIGGNLAGAPALMGNVVLWKPSPMAVYSNYLVFQILMEAGLPAGVIQFIPGDAAAIADQALSHPEFAGLHFTGSTTVFKHLWQKIASNLNIYKSYPRIVGETGGKNMHFIHKSADASSAAMQTVRSAFEYSGQKCSACSRAYVPDSMWDEFSHVLLAEIKKIKQGPIDDFSTFMGPVINKASFDKIKKYVELVAIDASSTLIAGGISDDSKGYFIQPTVILTTNPQSATMVAELFGPVLTIYVYPADAYEQTLEIADKTSPYGLTAALFAQDRNAVILGAEKLRQSAGNFYINDKSTGAVVGQQPFGGSRQSGTNDKAGSGLNLQRWVSARAIKETFVPLTAAAYPSNHA</sequence>
<accession>A0A507D8X9</accession>
<dbReference type="PANTHER" id="PTHR42862:SF1">
    <property type="entry name" value="DELTA-1-PYRROLINE-5-CARBOXYLATE DEHYDROGENASE 2, ISOFORM A-RELATED"/>
    <property type="match status" value="1"/>
</dbReference>
<evidence type="ECO:0000259" key="9">
    <source>
        <dbReference type="Pfam" id="PF00171"/>
    </source>
</evidence>
<evidence type="ECO:0000256" key="5">
    <source>
        <dbReference type="ARBA" id="ARBA00023062"/>
    </source>
</evidence>
<dbReference type="InterPro" id="IPR016161">
    <property type="entry name" value="Ald_DH/histidinol_DH"/>
</dbReference>
<dbReference type="Proteomes" id="UP000317494">
    <property type="component" value="Unassembled WGS sequence"/>
</dbReference>
<dbReference type="AlphaFoldDB" id="A0A507D8X9"/>
<dbReference type="NCBIfam" id="TIGR01236">
    <property type="entry name" value="D1pyr5carbox1"/>
    <property type="match status" value="1"/>
</dbReference>
<dbReference type="SUPFAM" id="SSF53720">
    <property type="entry name" value="ALDH-like"/>
    <property type="match status" value="1"/>
</dbReference>
<dbReference type="EMBL" id="QEAM01000065">
    <property type="protein sequence ID" value="TPX47901.1"/>
    <property type="molecule type" value="Genomic_DNA"/>
</dbReference>
<evidence type="ECO:0000256" key="7">
    <source>
        <dbReference type="RuleBase" id="RU366016"/>
    </source>
</evidence>
<dbReference type="PANTHER" id="PTHR42862">
    <property type="entry name" value="DELTA-1-PYRROLINE-5-CARBOXYLATE DEHYDROGENASE 1, ISOFORM A-RELATED"/>
    <property type="match status" value="1"/>
</dbReference>
<feature type="domain" description="Aldehyde dehydrogenase" evidence="9">
    <location>
        <begin position="65"/>
        <end position="519"/>
    </location>
</feature>
<keyword evidence="5 7" id="KW-0642">Proline metabolism</keyword>
<dbReference type="EMBL" id="QEAN01000401">
    <property type="protein sequence ID" value="TPX38443.1"/>
    <property type="molecule type" value="Genomic_DNA"/>
</dbReference>
<dbReference type="FunFam" id="3.40.605.10:FF:000006">
    <property type="entry name" value="1-pyrroline-5-carboxylate dehydrogenase"/>
    <property type="match status" value="1"/>
</dbReference>
<organism evidence="11 13">
    <name type="scientific">Synchytrium endobioticum</name>
    <dbReference type="NCBI Taxonomy" id="286115"/>
    <lineage>
        <taxon>Eukaryota</taxon>
        <taxon>Fungi</taxon>
        <taxon>Fungi incertae sedis</taxon>
        <taxon>Chytridiomycota</taxon>
        <taxon>Chytridiomycota incertae sedis</taxon>
        <taxon>Chytridiomycetes</taxon>
        <taxon>Synchytriales</taxon>
        <taxon>Synchytriaceae</taxon>
        <taxon>Synchytrium</taxon>
    </lineage>
</organism>
<evidence type="ECO:0000256" key="8">
    <source>
        <dbReference type="RuleBase" id="RU366030"/>
    </source>
</evidence>
<evidence type="ECO:0000256" key="1">
    <source>
        <dbReference type="ARBA" id="ARBA00004786"/>
    </source>
</evidence>
<comment type="similarity">
    <text evidence="2 7">Belongs to the aldehyde dehydrogenase family.</text>
</comment>
<dbReference type="InterPro" id="IPR016160">
    <property type="entry name" value="Ald_DH_CS_CYS"/>
</dbReference>
<protein>
    <recommendedName>
        <fullName evidence="7 8">Multifunctional fusion protein</fullName>
    </recommendedName>
    <domain>
        <recommendedName>
            <fullName evidence="8">Delta-1-pyrroline-5-carboxylate dehydrogenase</fullName>
            <shortName evidence="8">P5C dehydrogenase</shortName>
        </recommendedName>
        <alternativeName>
            <fullName evidence="7">L-glutamate gamma-semialdehyde dehydrogenase</fullName>
        </alternativeName>
    </domain>
    <domain>
        <recommendedName>
            <fullName evidence="7">L-glutamate gamma-semialdehyde dehydrogenase</fullName>
            <ecNumber evidence="7">1.2.1.88</ecNumber>
        </recommendedName>
    </domain>
</protein>
<evidence type="ECO:0000313" key="13">
    <source>
        <dbReference type="Proteomes" id="UP000320475"/>
    </source>
</evidence>
<dbReference type="GO" id="GO:0005759">
    <property type="term" value="C:mitochondrial matrix"/>
    <property type="evidence" value="ECO:0007669"/>
    <property type="project" value="TreeGrafter"/>
</dbReference>
<dbReference type="PROSITE" id="PS00070">
    <property type="entry name" value="ALDEHYDE_DEHYDR_CYS"/>
    <property type="match status" value="1"/>
</dbReference>
<dbReference type="Gene3D" id="3.40.309.10">
    <property type="entry name" value="Aldehyde Dehydrogenase, Chain A, domain 2"/>
    <property type="match status" value="1"/>
</dbReference>
<dbReference type="EC" id="1.2.1.88" evidence="7"/>
<dbReference type="Gene3D" id="3.40.605.10">
    <property type="entry name" value="Aldehyde Dehydrogenase, Chain A, domain 1"/>
    <property type="match status" value="1"/>
</dbReference>
<evidence type="ECO:0000313" key="10">
    <source>
        <dbReference type="EMBL" id="TPX38443.1"/>
    </source>
</evidence>
<evidence type="ECO:0000256" key="3">
    <source>
        <dbReference type="ARBA" id="ARBA00023002"/>
    </source>
</evidence>
<dbReference type="InterPro" id="IPR005931">
    <property type="entry name" value="P5CDH/ALDH4A1"/>
</dbReference>
<comment type="catalytic activity">
    <reaction evidence="6 7">
        <text>L-glutamate 5-semialdehyde + NAD(+) + H2O = L-glutamate + NADH + 2 H(+)</text>
        <dbReference type="Rhea" id="RHEA:30235"/>
        <dbReference type="ChEBI" id="CHEBI:15377"/>
        <dbReference type="ChEBI" id="CHEBI:15378"/>
        <dbReference type="ChEBI" id="CHEBI:29985"/>
        <dbReference type="ChEBI" id="CHEBI:57540"/>
        <dbReference type="ChEBI" id="CHEBI:57945"/>
        <dbReference type="ChEBI" id="CHEBI:58066"/>
        <dbReference type="EC" id="1.2.1.88"/>
    </reaction>
</comment>
<comment type="caution">
    <text evidence="11">The sequence shown here is derived from an EMBL/GenBank/DDBJ whole genome shotgun (WGS) entry which is preliminary data.</text>
</comment>
<keyword evidence="12" id="KW-1185">Reference proteome</keyword>
<name>A0A507D8X9_9FUNG</name>
<dbReference type="STRING" id="286115.A0A507D8X9"/>
<evidence type="ECO:0000256" key="6">
    <source>
        <dbReference type="ARBA" id="ARBA00048142"/>
    </source>
</evidence>
<dbReference type="InterPro" id="IPR015590">
    <property type="entry name" value="Aldehyde_DH_dom"/>
</dbReference>
<comment type="pathway">
    <text evidence="1 7">Amino-acid degradation; L-proline degradation into L-glutamate; L-glutamate from L-proline: step 2/2.</text>
</comment>
<reference evidence="12 13" key="1">
    <citation type="journal article" date="2019" name="Sci. Rep.">
        <title>Comparative genomics of chytrid fungi reveal insights into the obligate biotrophic and pathogenic lifestyle of Synchytrium endobioticum.</title>
        <authorList>
            <person name="van de Vossenberg B.T.L.H."/>
            <person name="Warris S."/>
            <person name="Nguyen H.D.T."/>
            <person name="van Gent-Pelzer M.P.E."/>
            <person name="Joly D.L."/>
            <person name="van de Geest H.C."/>
            <person name="Bonants P.J.M."/>
            <person name="Smith D.S."/>
            <person name="Levesque C.A."/>
            <person name="van der Lee T.A.J."/>
        </authorList>
    </citation>
    <scope>NUCLEOTIDE SEQUENCE [LARGE SCALE GENOMIC DNA]</scope>
    <source>
        <strain evidence="11 13">LEV6574</strain>
        <strain evidence="10 12">MB42</strain>
    </source>
</reference>
<dbReference type="OrthoDB" id="5322683at2759"/>
<dbReference type="InterPro" id="IPR050485">
    <property type="entry name" value="Proline_metab_enzyme"/>
</dbReference>
<evidence type="ECO:0000313" key="12">
    <source>
        <dbReference type="Proteomes" id="UP000317494"/>
    </source>
</evidence>
<dbReference type="GO" id="GO:0003842">
    <property type="term" value="F:L-glutamate gamma-semialdehyde dehydrogenase activity"/>
    <property type="evidence" value="ECO:0007669"/>
    <property type="project" value="UniProtKB-UniRule"/>
</dbReference>
<evidence type="ECO:0000256" key="4">
    <source>
        <dbReference type="ARBA" id="ARBA00023027"/>
    </source>
</evidence>
<gene>
    <name evidence="11" type="primary">PUT2</name>
    <name evidence="11" type="ORF">SeLEV6574_g02361</name>
    <name evidence="10" type="ORF">SeMB42_g06743</name>
</gene>